<organism evidence="2 3">
    <name type="scientific">Luteococcus peritonei</name>
    <dbReference type="NCBI Taxonomy" id="88874"/>
    <lineage>
        <taxon>Bacteria</taxon>
        <taxon>Bacillati</taxon>
        <taxon>Actinomycetota</taxon>
        <taxon>Actinomycetes</taxon>
        <taxon>Propionibacteriales</taxon>
        <taxon>Propionibacteriaceae</taxon>
        <taxon>Luteococcus</taxon>
    </lineage>
</organism>
<keyword evidence="3" id="KW-1185">Reference proteome</keyword>
<feature type="transmembrane region" description="Helical" evidence="1">
    <location>
        <begin position="284"/>
        <end position="303"/>
    </location>
</feature>
<dbReference type="Proteomes" id="UP001597326">
    <property type="component" value="Unassembled WGS sequence"/>
</dbReference>
<feature type="transmembrane region" description="Helical" evidence="1">
    <location>
        <begin position="91"/>
        <end position="113"/>
    </location>
</feature>
<proteinExistence type="predicted"/>
<evidence type="ECO:0000313" key="2">
    <source>
        <dbReference type="EMBL" id="MFD1890799.1"/>
    </source>
</evidence>
<comment type="caution">
    <text evidence="2">The sequence shown here is derived from an EMBL/GenBank/DDBJ whole genome shotgun (WGS) entry which is preliminary data.</text>
</comment>
<dbReference type="SUPFAM" id="SSF103473">
    <property type="entry name" value="MFS general substrate transporter"/>
    <property type="match status" value="1"/>
</dbReference>
<accession>A0ABW4RXJ1</accession>
<feature type="transmembrane region" description="Helical" evidence="1">
    <location>
        <begin position="425"/>
        <end position="443"/>
    </location>
</feature>
<dbReference type="PANTHER" id="PTHR11328:SF24">
    <property type="entry name" value="MAJOR FACILITATOR SUPERFAMILY (MFS) PROFILE DOMAIN-CONTAINING PROTEIN"/>
    <property type="match status" value="1"/>
</dbReference>
<feature type="transmembrane region" description="Helical" evidence="1">
    <location>
        <begin position="382"/>
        <end position="405"/>
    </location>
</feature>
<feature type="transmembrane region" description="Helical" evidence="1">
    <location>
        <begin position="119"/>
        <end position="140"/>
    </location>
</feature>
<dbReference type="EMBL" id="JBHUFZ010000026">
    <property type="protein sequence ID" value="MFD1890799.1"/>
    <property type="molecule type" value="Genomic_DNA"/>
</dbReference>
<name>A0ABW4RXJ1_9ACTN</name>
<protein>
    <submittedName>
        <fullName evidence="2">MFS transporter</fullName>
    </submittedName>
</protein>
<dbReference type="RefSeq" id="WP_343874133.1">
    <property type="nucleotide sequence ID" value="NZ_BAAAIX010000025.1"/>
</dbReference>
<evidence type="ECO:0000313" key="3">
    <source>
        <dbReference type="Proteomes" id="UP001597326"/>
    </source>
</evidence>
<keyword evidence="1" id="KW-0472">Membrane</keyword>
<feature type="transmembrane region" description="Helical" evidence="1">
    <location>
        <begin position="21"/>
        <end position="45"/>
    </location>
</feature>
<dbReference type="InterPro" id="IPR036259">
    <property type="entry name" value="MFS_trans_sf"/>
</dbReference>
<feature type="transmembrane region" description="Helical" evidence="1">
    <location>
        <begin position="339"/>
        <end position="362"/>
    </location>
</feature>
<dbReference type="NCBIfam" id="TIGR00792">
    <property type="entry name" value="gph"/>
    <property type="match status" value="1"/>
</dbReference>
<reference evidence="3" key="1">
    <citation type="journal article" date="2019" name="Int. J. Syst. Evol. Microbiol.">
        <title>The Global Catalogue of Microorganisms (GCM) 10K type strain sequencing project: providing services to taxonomists for standard genome sequencing and annotation.</title>
        <authorList>
            <consortium name="The Broad Institute Genomics Platform"/>
            <consortium name="The Broad Institute Genome Sequencing Center for Infectious Disease"/>
            <person name="Wu L."/>
            <person name="Ma J."/>
        </authorList>
    </citation>
    <scope>NUCLEOTIDE SEQUENCE [LARGE SCALE GENOMIC DNA]</scope>
    <source>
        <strain evidence="3">CAIM 431</strain>
    </source>
</reference>
<evidence type="ECO:0000256" key="1">
    <source>
        <dbReference type="SAM" id="Phobius"/>
    </source>
</evidence>
<keyword evidence="1" id="KW-0812">Transmembrane</keyword>
<dbReference type="Gene3D" id="1.20.1250.20">
    <property type="entry name" value="MFS general substrate transporter like domains"/>
    <property type="match status" value="1"/>
</dbReference>
<feature type="transmembrane region" description="Helical" evidence="1">
    <location>
        <begin position="51"/>
        <end position="70"/>
    </location>
</feature>
<dbReference type="CDD" id="cd17332">
    <property type="entry name" value="MFS_MelB_like"/>
    <property type="match status" value="1"/>
</dbReference>
<feature type="transmembrane region" description="Helical" evidence="1">
    <location>
        <begin position="161"/>
        <end position="181"/>
    </location>
</feature>
<dbReference type="Pfam" id="PF13347">
    <property type="entry name" value="MFS_2"/>
    <property type="match status" value="1"/>
</dbReference>
<feature type="transmembrane region" description="Helical" evidence="1">
    <location>
        <begin position="247"/>
        <end position="272"/>
    </location>
</feature>
<dbReference type="InterPro" id="IPR039672">
    <property type="entry name" value="MFS_2"/>
</dbReference>
<dbReference type="InterPro" id="IPR001927">
    <property type="entry name" value="Na/Gal_symport"/>
</dbReference>
<gene>
    <name evidence="2" type="ORF">ACFSCS_11490</name>
</gene>
<feature type="transmembrane region" description="Helical" evidence="1">
    <location>
        <begin position="315"/>
        <end position="333"/>
    </location>
</feature>
<feature type="transmembrane region" description="Helical" evidence="1">
    <location>
        <begin position="193"/>
        <end position="213"/>
    </location>
</feature>
<sequence length="463" mass="50139">MSTTPAAPTAQKTYLTWGNKIGYGSGDVAGNVVYAFLSAFLMIYLTDQMGLNAGVIGTLMMIAQLFNGVTDLGFGALLDRTHTRMGKARPWMLWPYVGCAITLVACYAIPSGLGDTAQYVWFFIAYTLLNSVFFTANNIAYSALTALITKNSAERVQMGSIRFMFAFTTSMLIQTFTVQGVRALGGGADGWRWIAIIYAVIGLVVNTISVMSVKELPPEELDEGRETGVADKYTFKEGARILLSNKYYLIILVIFLVQQIFTATLNMGIYFMTYILGDATKLGVFAWAINIPLIIGLLFTPALVKRYGEMFKVNVWGYVIALVGRLGVVASGYLGNIPLMIACSAIASFGMSPLQGTLNALIAEASEYSFLRTGKRIDGMMFSCTTLGVKIGGGVGTALAGWLLAASGYVGKATTQPDSTITMLYFMYLWIPAIATGIILFFLSRLNVEKANHALRAVRPATA</sequence>
<dbReference type="PANTHER" id="PTHR11328">
    <property type="entry name" value="MAJOR FACILITATOR SUPERFAMILY DOMAIN-CONTAINING PROTEIN"/>
    <property type="match status" value="1"/>
</dbReference>
<keyword evidence="1" id="KW-1133">Transmembrane helix</keyword>